<comment type="caution">
    <text evidence="6">The sequence shown here is derived from an EMBL/GenBank/DDBJ whole genome shotgun (WGS) entry which is preliminary data.</text>
</comment>
<dbReference type="GO" id="GO:0015036">
    <property type="term" value="F:disulfide oxidoreductase activity"/>
    <property type="evidence" value="ECO:0007669"/>
    <property type="project" value="UniProtKB-ARBA"/>
</dbReference>
<comment type="subcellular location">
    <subcellularLocation>
        <location evidence="1">Cell envelope</location>
    </subcellularLocation>
</comment>
<evidence type="ECO:0000256" key="4">
    <source>
        <dbReference type="SAM" id="Phobius"/>
    </source>
</evidence>
<dbReference type="InterPro" id="IPR013766">
    <property type="entry name" value="Thioredoxin_domain"/>
</dbReference>
<keyword evidence="4" id="KW-0472">Membrane</keyword>
<keyword evidence="2" id="KW-0201">Cytochrome c-type biogenesis</keyword>
<dbReference type="PANTHER" id="PTHR42852:SF13">
    <property type="entry name" value="PROTEIN DIPZ"/>
    <property type="match status" value="1"/>
</dbReference>
<dbReference type="InterPro" id="IPR050553">
    <property type="entry name" value="Thioredoxin_ResA/DsbE_sf"/>
</dbReference>
<proteinExistence type="predicted"/>
<keyword evidence="4" id="KW-0812">Transmembrane</keyword>
<keyword evidence="3" id="KW-0676">Redox-active center</keyword>
<dbReference type="EMBL" id="WUMV01000003">
    <property type="protein sequence ID" value="MXN64852.1"/>
    <property type="molecule type" value="Genomic_DNA"/>
</dbReference>
<dbReference type="CDD" id="cd02966">
    <property type="entry name" value="TlpA_like_family"/>
    <property type="match status" value="1"/>
</dbReference>
<evidence type="ECO:0000256" key="1">
    <source>
        <dbReference type="ARBA" id="ARBA00004196"/>
    </source>
</evidence>
<dbReference type="PROSITE" id="PS51352">
    <property type="entry name" value="THIOREDOXIN_2"/>
    <property type="match status" value="1"/>
</dbReference>
<evidence type="ECO:0000256" key="2">
    <source>
        <dbReference type="ARBA" id="ARBA00022748"/>
    </source>
</evidence>
<dbReference type="GO" id="GO:0030313">
    <property type="term" value="C:cell envelope"/>
    <property type="evidence" value="ECO:0007669"/>
    <property type="project" value="UniProtKB-SubCell"/>
</dbReference>
<dbReference type="Pfam" id="PF08534">
    <property type="entry name" value="Redoxin"/>
    <property type="match status" value="1"/>
</dbReference>
<organism evidence="6 7">
    <name type="scientific">Stappia sediminis</name>
    <dbReference type="NCBI Taxonomy" id="2692190"/>
    <lineage>
        <taxon>Bacteria</taxon>
        <taxon>Pseudomonadati</taxon>
        <taxon>Pseudomonadota</taxon>
        <taxon>Alphaproteobacteria</taxon>
        <taxon>Hyphomicrobiales</taxon>
        <taxon>Stappiaceae</taxon>
        <taxon>Stappia</taxon>
    </lineage>
</organism>
<evidence type="ECO:0000313" key="6">
    <source>
        <dbReference type="EMBL" id="MXN64852.1"/>
    </source>
</evidence>
<evidence type="ECO:0000256" key="3">
    <source>
        <dbReference type="ARBA" id="ARBA00023284"/>
    </source>
</evidence>
<dbReference type="GO" id="GO:0017004">
    <property type="term" value="P:cytochrome complex assembly"/>
    <property type="evidence" value="ECO:0007669"/>
    <property type="project" value="UniProtKB-KW"/>
</dbReference>
<dbReference type="PANTHER" id="PTHR42852">
    <property type="entry name" value="THIOL:DISULFIDE INTERCHANGE PROTEIN DSBE"/>
    <property type="match status" value="1"/>
</dbReference>
<protein>
    <submittedName>
        <fullName evidence="6">Redoxin family protein</fullName>
    </submittedName>
</protein>
<dbReference type="AlphaFoldDB" id="A0A7X3LTK6"/>
<dbReference type="PROSITE" id="PS00194">
    <property type="entry name" value="THIOREDOXIN_1"/>
    <property type="match status" value="1"/>
</dbReference>
<accession>A0A7X3LTK6</accession>
<dbReference type="RefSeq" id="WP_160775096.1">
    <property type="nucleotide sequence ID" value="NZ_WUMV01000003.1"/>
</dbReference>
<dbReference type="SUPFAM" id="SSF52833">
    <property type="entry name" value="Thioredoxin-like"/>
    <property type="match status" value="1"/>
</dbReference>
<sequence>MTDVTKTRSRRFMTIAVLGVTGLAAISSAVYVIGGVNGNVLPGSGACQAALSAGEAGKAAAAGEVAAFLPAKQPLSVADLSFQDADGTTHKIADFKDKTLLLNLWATWCAPCRKEMPALDRLQAERGGEDFAVLAINVDRGPLDKPKKFLEDIGTESLKLYADNTMGIFNELRTRGRAAGLPTTMLIDGKGCEIGSMYGPAEWASDDAKSLIDAVVKAQDKPA</sequence>
<keyword evidence="7" id="KW-1185">Reference proteome</keyword>
<dbReference type="NCBIfam" id="NF047696">
    <property type="entry name" value="ThlDiSintTplARhiz"/>
    <property type="match status" value="1"/>
</dbReference>
<keyword evidence="4" id="KW-1133">Transmembrane helix</keyword>
<dbReference type="InterPro" id="IPR017937">
    <property type="entry name" value="Thioredoxin_CS"/>
</dbReference>
<reference evidence="6 7" key="1">
    <citation type="submission" date="2019-12" db="EMBL/GenBank/DDBJ databases">
        <authorList>
            <person name="Li M."/>
        </authorList>
    </citation>
    <scope>NUCLEOTIDE SEQUENCE [LARGE SCALE GENOMIC DNA]</scope>
    <source>
        <strain evidence="6 7">GBMRC 2046</strain>
    </source>
</reference>
<gene>
    <name evidence="6" type="ORF">GR183_08025</name>
</gene>
<dbReference type="Proteomes" id="UP000433101">
    <property type="component" value="Unassembled WGS sequence"/>
</dbReference>
<dbReference type="Gene3D" id="3.40.30.10">
    <property type="entry name" value="Glutaredoxin"/>
    <property type="match status" value="1"/>
</dbReference>
<dbReference type="InterPro" id="IPR036249">
    <property type="entry name" value="Thioredoxin-like_sf"/>
</dbReference>
<evidence type="ECO:0000313" key="7">
    <source>
        <dbReference type="Proteomes" id="UP000433101"/>
    </source>
</evidence>
<dbReference type="InterPro" id="IPR013740">
    <property type="entry name" value="Redoxin"/>
</dbReference>
<feature type="domain" description="Thioredoxin" evidence="5">
    <location>
        <begin position="69"/>
        <end position="217"/>
    </location>
</feature>
<name>A0A7X3LTK6_9HYPH</name>
<feature type="transmembrane region" description="Helical" evidence="4">
    <location>
        <begin position="12"/>
        <end position="34"/>
    </location>
</feature>
<evidence type="ECO:0000259" key="5">
    <source>
        <dbReference type="PROSITE" id="PS51352"/>
    </source>
</evidence>